<protein>
    <recommendedName>
        <fullName evidence="6">ABC transporter domain-containing protein</fullName>
    </recommendedName>
</protein>
<feature type="compositionally biased region" description="Low complexity" evidence="5">
    <location>
        <begin position="315"/>
        <end position="325"/>
    </location>
</feature>
<proteinExistence type="inferred from homology"/>
<evidence type="ECO:0000256" key="4">
    <source>
        <dbReference type="ARBA" id="ARBA00022840"/>
    </source>
</evidence>
<dbReference type="PANTHER" id="PTHR43335:SF4">
    <property type="entry name" value="ABC TRANSPORTER, ATP-BINDING PROTEIN"/>
    <property type="match status" value="1"/>
</dbReference>
<feature type="region of interest" description="Disordered" evidence="5">
    <location>
        <begin position="305"/>
        <end position="460"/>
    </location>
</feature>
<dbReference type="SUPFAM" id="SSF52540">
    <property type="entry name" value="P-loop containing nucleoside triphosphate hydrolases"/>
    <property type="match status" value="1"/>
</dbReference>
<feature type="domain" description="ABC transporter" evidence="6">
    <location>
        <begin position="2"/>
        <end position="227"/>
    </location>
</feature>
<dbReference type="RefSeq" id="WP_189037355.1">
    <property type="nucleotide sequence ID" value="NZ_BMMP01000008.1"/>
</dbReference>
<dbReference type="Gene3D" id="3.40.50.300">
    <property type="entry name" value="P-loop containing nucleotide triphosphate hydrolases"/>
    <property type="match status" value="1"/>
</dbReference>
<keyword evidence="8" id="KW-1185">Reference proteome</keyword>
<keyword evidence="4" id="KW-0067">ATP-binding</keyword>
<keyword evidence="3" id="KW-0547">Nucleotide-binding</keyword>
<feature type="compositionally biased region" description="Basic and acidic residues" evidence="5">
    <location>
        <begin position="444"/>
        <end position="460"/>
    </location>
</feature>
<accession>A0ABQ2MCB2</accession>
<dbReference type="Proteomes" id="UP000631535">
    <property type="component" value="Unassembled WGS sequence"/>
</dbReference>
<dbReference type="Pfam" id="PF00005">
    <property type="entry name" value="ABC_tran"/>
    <property type="match status" value="1"/>
</dbReference>
<dbReference type="PANTHER" id="PTHR43335">
    <property type="entry name" value="ABC TRANSPORTER, ATP-BINDING PROTEIN"/>
    <property type="match status" value="1"/>
</dbReference>
<dbReference type="EMBL" id="BMMP01000008">
    <property type="protein sequence ID" value="GGO49446.1"/>
    <property type="molecule type" value="Genomic_DNA"/>
</dbReference>
<evidence type="ECO:0000313" key="8">
    <source>
        <dbReference type="Proteomes" id="UP000631535"/>
    </source>
</evidence>
<sequence>MIEAYGLTKRYGAKTAVYNLSFQVRPGTVTGFLGPNGSGKSTTMRMILGLDDPTAGRVTIGGHPYRRLPNAPRQVGALLDAKAVHGGRSARSHLLSLAQLSGIPARRVDEVLDVVGLKQVARKRSKGFSLGMGQRLGIAAALLGDPQVLLFDEPVNGLDPEGILWVRNLMKQLASEGRTVFVSSHLMSEMALTAEHLIVIGRGQLMADTSVKQFIAQNSVGFARVRTPEGEPEQREKLQSAVKEAGGQVQQEEDGAMRVSGLPLPQISDLAHSADVRLWELSPHQASLEEAYMRLTQGAVDYRSSTDQRAGLQMQPAAQPGVPAGPQGPPPVPGAPGGPVGWGAPQPGAPLQGGPHAGAPGFGPAPAYGPAPGAVPGAAPGVPGEQPGPYGAAQAPAAGQVWHTPPQQPPAQQPPQPQPAQAPQPVPAAQPDSAPQPAPAARPEPSDDASRSDSSEDDAR</sequence>
<gene>
    <name evidence="7" type="ORF">GCM10012287_26770</name>
</gene>
<evidence type="ECO:0000256" key="1">
    <source>
        <dbReference type="ARBA" id="ARBA00005417"/>
    </source>
</evidence>
<keyword evidence="2" id="KW-0813">Transport</keyword>
<name>A0ABQ2MCB2_9ACTN</name>
<dbReference type="InterPro" id="IPR027417">
    <property type="entry name" value="P-loop_NTPase"/>
</dbReference>
<feature type="compositionally biased region" description="Pro residues" evidence="5">
    <location>
        <begin position="406"/>
        <end position="442"/>
    </location>
</feature>
<comment type="caution">
    <text evidence="7">The sequence shown here is derived from an EMBL/GenBank/DDBJ whole genome shotgun (WGS) entry which is preliminary data.</text>
</comment>
<feature type="compositionally biased region" description="Pro residues" evidence="5">
    <location>
        <begin position="326"/>
        <end position="336"/>
    </location>
</feature>
<evidence type="ECO:0000256" key="2">
    <source>
        <dbReference type="ARBA" id="ARBA00022448"/>
    </source>
</evidence>
<evidence type="ECO:0000256" key="5">
    <source>
        <dbReference type="SAM" id="MobiDB-lite"/>
    </source>
</evidence>
<feature type="compositionally biased region" description="Low complexity" evidence="5">
    <location>
        <begin position="342"/>
        <end position="400"/>
    </location>
</feature>
<evidence type="ECO:0000259" key="6">
    <source>
        <dbReference type="PROSITE" id="PS50893"/>
    </source>
</evidence>
<reference evidence="8" key="1">
    <citation type="journal article" date="2019" name="Int. J. Syst. Evol. Microbiol.">
        <title>The Global Catalogue of Microorganisms (GCM) 10K type strain sequencing project: providing services to taxonomists for standard genome sequencing and annotation.</title>
        <authorList>
            <consortium name="The Broad Institute Genomics Platform"/>
            <consortium name="The Broad Institute Genome Sequencing Center for Infectious Disease"/>
            <person name="Wu L."/>
            <person name="Ma J."/>
        </authorList>
    </citation>
    <scope>NUCLEOTIDE SEQUENCE [LARGE SCALE GENOMIC DNA]</scope>
    <source>
        <strain evidence="8">CGMCC 4.7178</strain>
    </source>
</reference>
<comment type="similarity">
    <text evidence="1">Belongs to the ABC transporter superfamily.</text>
</comment>
<organism evidence="7 8">
    <name type="scientific">Streptomyces daqingensis</name>
    <dbReference type="NCBI Taxonomy" id="1472640"/>
    <lineage>
        <taxon>Bacteria</taxon>
        <taxon>Bacillati</taxon>
        <taxon>Actinomycetota</taxon>
        <taxon>Actinomycetes</taxon>
        <taxon>Kitasatosporales</taxon>
        <taxon>Streptomycetaceae</taxon>
        <taxon>Streptomyces</taxon>
    </lineage>
</organism>
<dbReference type="InterPro" id="IPR003593">
    <property type="entry name" value="AAA+_ATPase"/>
</dbReference>
<evidence type="ECO:0000313" key="7">
    <source>
        <dbReference type="EMBL" id="GGO49446.1"/>
    </source>
</evidence>
<dbReference type="SMART" id="SM00382">
    <property type="entry name" value="AAA"/>
    <property type="match status" value="1"/>
</dbReference>
<dbReference type="InterPro" id="IPR003439">
    <property type="entry name" value="ABC_transporter-like_ATP-bd"/>
</dbReference>
<dbReference type="CDD" id="cd03268">
    <property type="entry name" value="ABC_BcrA_bacitracin_resist"/>
    <property type="match status" value="1"/>
</dbReference>
<evidence type="ECO:0000256" key="3">
    <source>
        <dbReference type="ARBA" id="ARBA00022741"/>
    </source>
</evidence>
<dbReference type="PROSITE" id="PS50893">
    <property type="entry name" value="ABC_TRANSPORTER_2"/>
    <property type="match status" value="1"/>
</dbReference>